<proteinExistence type="predicted"/>
<dbReference type="AlphaFoldDB" id="A0A0F9PYB2"/>
<evidence type="ECO:0000313" key="1">
    <source>
        <dbReference type="EMBL" id="KKM98157.1"/>
    </source>
</evidence>
<accession>A0A0F9PYB2</accession>
<comment type="caution">
    <text evidence="1">The sequence shown here is derived from an EMBL/GenBank/DDBJ whole genome shotgun (WGS) entry which is preliminary data.</text>
</comment>
<reference evidence="1" key="1">
    <citation type="journal article" date="2015" name="Nature">
        <title>Complex archaea that bridge the gap between prokaryotes and eukaryotes.</title>
        <authorList>
            <person name="Spang A."/>
            <person name="Saw J.H."/>
            <person name="Jorgensen S.L."/>
            <person name="Zaremba-Niedzwiedzka K."/>
            <person name="Martijn J."/>
            <person name="Lind A.E."/>
            <person name="van Eijk R."/>
            <person name="Schleper C."/>
            <person name="Guy L."/>
            <person name="Ettema T.J."/>
        </authorList>
    </citation>
    <scope>NUCLEOTIDE SEQUENCE</scope>
</reference>
<gene>
    <name evidence="1" type="ORF">LCGC14_1160790</name>
</gene>
<sequence length="155" mass="18260">MIEKNTLITWIHRVEHQLENQKPWHGKRLYGIVTEFFFEKYLTGQAGVPWPRMLSFGWSYCYTNYNKTHRRWLKISEGNDYAKVAGHKLVRRILSICPSDEFFILQPELSLSGSPPTLIWNVQGITLTRDRLKLERTEAAVKLESQLDERIRVAL</sequence>
<dbReference type="EMBL" id="LAZR01005659">
    <property type="protein sequence ID" value="KKM98157.1"/>
    <property type="molecule type" value="Genomic_DNA"/>
</dbReference>
<protein>
    <submittedName>
        <fullName evidence="1">Uncharacterized protein</fullName>
    </submittedName>
</protein>
<organism evidence="1">
    <name type="scientific">marine sediment metagenome</name>
    <dbReference type="NCBI Taxonomy" id="412755"/>
    <lineage>
        <taxon>unclassified sequences</taxon>
        <taxon>metagenomes</taxon>
        <taxon>ecological metagenomes</taxon>
    </lineage>
</organism>
<name>A0A0F9PYB2_9ZZZZ</name>